<comment type="caution">
    <text evidence="2">The sequence shown here is derived from an EMBL/GenBank/DDBJ whole genome shotgun (WGS) entry which is preliminary data.</text>
</comment>
<name>A0ABQ4X744_9ASTR</name>
<evidence type="ECO:0000313" key="3">
    <source>
        <dbReference type="Proteomes" id="UP001151760"/>
    </source>
</evidence>
<feature type="compositionally biased region" description="Basic and acidic residues" evidence="1">
    <location>
        <begin position="237"/>
        <end position="252"/>
    </location>
</feature>
<evidence type="ECO:0000313" key="2">
    <source>
        <dbReference type="EMBL" id="GJS60863.1"/>
    </source>
</evidence>
<dbReference type="EMBL" id="BQNB010009250">
    <property type="protein sequence ID" value="GJS60863.1"/>
    <property type="molecule type" value="Genomic_DNA"/>
</dbReference>
<gene>
    <name evidence="2" type="ORF">Tco_0655647</name>
</gene>
<sequence>MDPVPSTKETEPFETDESAATPPPPPAYRTTARMSIRAQTPIPFMSEAEVDRLLAMPTLPPSPLTSLSSPLPRIPSPPFPVPSPPVTSPTYTKAPLGYKATEIRLRTASPPPLPLSSSLPLPPPIILPCTKASMVLMRAVTPSTYILAPRSRIPPSGRPPILPIPLPTSLLPLPLPSIDRRADVPEAVPTRGFRENYGFVGTMDAEIRRDPDKKTQIVALQRQRTKDSDRLTQHIQHEHDRFREFQRTKDVALEDADSSS</sequence>
<feature type="region of interest" description="Disordered" evidence="1">
    <location>
        <begin position="1"/>
        <end position="33"/>
    </location>
</feature>
<accession>A0ABQ4X744</accession>
<dbReference type="Proteomes" id="UP001151760">
    <property type="component" value="Unassembled WGS sequence"/>
</dbReference>
<reference evidence="2" key="1">
    <citation type="journal article" date="2022" name="Int. J. Mol. Sci.">
        <title>Draft Genome of Tanacetum Coccineum: Genomic Comparison of Closely Related Tanacetum-Family Plants.</title>
        <authorList>
            <person name="Yamashiro T."/>
            <person name="Shiraishi A."/>
            <person name="Nakayama K."/>
            <person name="Satake H."/>
        </authorList>
    </citation>
    <scope>NUCLEOTIDE SEQUENCE</scope>
</reference>
<keyword evidence="3" id="KW-1185">Reference proteome</keyword>
<feature type="region of interest" description="Disordered" evidence="1">
    <location>
        <begin position="237"/>
        <end position="260"/>
    </location>
</feature>
<evidence type="ECO:0000256" key="1">
    <source>
        <dbReference type="SAM" id="MobiDB-lite"/>
    </source>
</evidence>
<organism evidence="2 3">
    <name type="scientific">Tanacetum coccineum</name>
    <dbReference type="NCBI Taxonomy" id="301880"/>
    <lineage>
        <taxon>Eukaryota</taxon>
        <taxon>Viridiplantae</taxon>
        <taxon>Streptophyta</taxon>
        <taxon>Embryophyta</taxon>
        <taxon>Tracheophyta</taxon>
        <taxon>Spermatophyta</taxon>
        <taxon>Magnoliopsida</taxon>
        <taxon>eudicotyledons</taxon>
        <taxon>Gunneridae</taxon>
        <taxon>Pentapetalae</taxon>
        <taxon>asterids</taxon>
        <taxon>campanulids</taxon>
        <taxon>Asterales</taxon>
        <taxon>Asteraceae</taxon>
        <taxon>Asteroideae</taxon>
        <taxon>Anthemideae</taxon>
        <taxon>Anthemidinae</taxon>
        <taxon>Tanacetum</taxon>
    </lineage>
</organism>
<reference evidence="2" key="2">
    <citation type="submission" date="2022-01" db="EMBL/GenBank/DDBJ databases">
        <authorList>
            <person name="Yamashiro T."/>
            <person name="Shiraishi A."/>
            <person name="Satake H."/>
            <person name="Nakayama K."/>
        </authorList>
    </citation>
    <scope>NUCLEOTIDE SEQUENCE</scope>
</reference>
<proteinExistence type="predicted"/>
<protein>
    <submittedName>
        <fullName evidence="2">Uncharacterized protein</fullName>
    </submittedName>
</protein>